<accession>A0A4U5LZ28</accession>
<evidence type="ECO:0000313" key="3">
    <source>
        <dbReference type="Proteomes" id="UP000298663"/>
    </source>
</evidence>
<organism evidence="2 3">
    <name type="scientific">Steinernema carpocapsae</name>
    <name type="common">Entomopathogenic nematode</name>
    <dbReference type="NCBI Taxonomy" id="34508"/>
    <lineage>
        <taxon>Eukaryota</taxon>
        <taxon>Metazoa</taxon>
        <taxon>Ecdysozoa</taxon>
        <taxon>Nematoda</taxon>
        <taxon>Chromadorea</taxon>
        <taxon>Rhabditida</taxon>
        <taxon>Tylenchina</taxon>
        <taxon>Panagrolaimomorpha</taxon>
        <taxon>Strongyloidoidea</taxon>
        <taxon>Steinernematidae</taxon>
        <taxon>Steinernema</taxon>
    </lineage>
</organism>
<evidence type="ECO:0000313" key="2">
    <source>
        <dbReference type="EMBL" id="TKR61570.1"/>
    </source>
</evidence>
<protein>
    <submittedName>
        <fullName evidence="2">Uncharacterized protein</fullName>
    </submittedName>
</protein>
<keyword evidence="3" id="KW-1185">Reference proteome</keyword>
<sequence>MGSPKHLWAKISFQDPETYRGTVSRLAPSGHHIGVVVVHLVAGNRRQIELHCGTLGQILRGFVEPLLGVIALKSVRGHKSQNEEKRQRMAGVHGETELSEARKQDKCEKPTKAGRRGYTLERASRKTMSPSEEALRVRLLWLGELGGARKDFVGIQAVDSWKEVEDAGRRDEIREERGGQAMKLGFRLLKALRSERVRDCKNLFYLDELIISPRERQIVKVQVMRFVRLIIKFGVPNIINVKYNVDKNRLNVDENLADFENLTYVYISFLRICEYETVSFSSPLTLCNPVL</sequence>
<gene>
    <name evidence="2" type="ORF">L596_028664</name>
</gene>
<reference evidence="2 3" key="2">
    <citation type="journal article" date="2019" name="G3 (Bethesda)">
        <title>Hybrid Assembly of the Genome of the Entomopathogenic Nematode Steinernema carpocapsae Identifies the X-Chromosome.</title>
        <authorList>
            <person name="Serra L."/>
            <person name="Macchietto M."/>
            <person name="Macias-Munoz A."/>
            <person name="McGill C.J."/>
            <person name="Rodriguez I.M."/>
            <person name="Rodriguez B."/>
            <person name="Murad R."/>
            <person name="Mortazavi A."/>
        </authorList>
    </citation>
    <scope>NUCLEOTIDE SEQUENCE [LARGE SCALE GENOMIC DNA]</scope>
    <source>
        <strain evidence="2 3">ALL</strain>
    </source>
</reference>
<proteinExistence type="predicted"/>
<name>A0A4U5LZ28_STECR</name>
<comment type="caution">
    <text evidence="2">The sequence shown here is derived from an EMBL/GenBank/DDBJ whole genome shotgun (WGS) entry which is preliminary data.</text>
</comment>
<reference evidence="2 3" key="1">
    <citation type="journal article" date="2015" name="Genome Biol.">
        <title>Comparative genomics of Steinernema reveals deeply conserved gene regulatory networks.</title>
        <authorList>
            <person name="Dillman A.R."/>
            <person name="Macchietto M."/>
            <person name="Porter C.F."/>
            <person name="Rogers A."/>
            <person name="Williams B."/>
            <person name="Antoshechkin I."/>
            <person name="Lee M.M."/>
            <person name="Goodwin Z."/>
            <person name="Lu X."/>
            <person name="Lewis E.E."/>
            <person name="Goodrich-Blair H."/>
            <person name="Stock S.P."/>
            <person name="Adams B.J."/>
            <person name="Sternberg P.W."/>
            <person name="Mortazavi A."/>
        </authorList>
    </citation>
    <scope>NUCLEOTIDE SEQUENCE [LARGE SCALE GENOMIC DNA]</scope>
    <source>
        <strain evidence="2 3">ALL</strain>
    </source>
</reference>
<evidence type="ECO:0000256" key="1">
    <source>
        <dbReference type="SAM" id="MobiDB-lite"/>
    </source>
</evidence>
<feature type="compositionally biased region" description="Basic and acidic residues" evidence="1">
    <location>
        <begin position="94"/>
        <end position="111"/>
    </location>
</feature>
<dbReference type="EMBL" id="AZBU02000011">
    <property type="protein sequence ID" value="TKR61570.1"/>
    <property type="molecule type" value="Genomic_DNA"/>
</dbReference>
<dbReference type="Proteomes" id="UP000298663">
    <property type="component" value="Unassembled WGS sequence"/>
</dbReference>
<dbReference type="AlphaFoldDB" id="A0A4U5LZ28"/>
<feature type="region of interest" description="Disordered" evidence="1">
    <location>
        <begin position="78"/>
        <end position="118"/>
    </location>
</feature>